<dbReference type="VEuPathDB" id="FungiDB:PEXP_108010"/>
<gene>
    <name evidence="1" type="ORF">PEX2_107340</name>
</gene>
<dbReference type="RefSeq" id="XP_016594844.1">
    <property type="nucleotide sequence ID" value="XM_016748002.1"/>
</dbReference>
<dbReference type="HOGENOM" id="CLU_080238_1_0_1"/>
<accession>A0A0A2JIE2</accession>
<name>A0A0A2JIE2_PENEN</name>
<proteinExistence type="predicted"/>
<dbReference type="AlphaFoldDB" id="A0A0A2JIE2"/>
<sequence>MIRFIFTATAIITSSSAIYFYIFHERLSKRIAHKSHIGTLSTATKPTSIESIPETVLSDEYFTLYDHSSKSVPRASLPSNETTDLLFKRLVRRNMTAFSRFPQALVIAMASKTPEQKNSFKAGYLAALDFEVGDLVCGVYRVVARRRDRVEFEIKMEAVDFVQGRLAISYEECGSQEEDGEVVFCSETVMWKRADEARKMPLERPVLRWMHETAAWWLIDSGVRYLMDLEG</sequence>
<dbReference type="Proteomes" id="UP000030143">
    <property type="component" value="Unassembled WGS sequence"/>
</dbReference>
<evidence type="ECO:0000313" key="2">
    <source>
        <dbReference type="Proteomes" id="UP000030143"/>
    </source>
</evidence>
<protein>
    <submittedName>
        <fullName evidence="1">Uncharacterized protein</fullName>
    </submittedName>
</protein>
<evidence type="ECO:0000313" key="1">
    <source>
        <dbReference type="EMBL" id="KGO52075.1"/>
    </source>
</evidence>
<organism evidence="1 2">
    <name type="scientific">Penicillium expansum</name>
    <name type="common">Blue mold rot fungus</name>
    <dbReference type="NCBI Taxonomy" id="27334"/>
    <lineage>
        <taxon>Eukaryota</taxon>
        <taxon>Fungi</taxon>
        <taxon>Dikarya</taxon>
        <taxon>Ascomycota</taxon>
        <taxon>Pezizomycotina</taxon>
        <taxon>Eurotiomycetes</taxon>
        <taxon>Eurotiomycetidae</taxon>
        <taxon>Eurotiales</taxon>
        <taxon>Aspergillaceae</taxon>
        <taxon>Penicillium</taxon>
    </lineage>
</organism>
<comment type="caution">
    <text evidence="1">The sequence shown here is derived from an EMBL/GenBank/DDBJ whole genome shotgun (WGS) entry which is preliminary data.</text>
</comment>
<dbReference type="GeneID" id="27683423"/>
<reference evidence="1 2" key="1">
    <citation type="journal article" date="2015" name="Mol. Plant Microbe Interact.">
        <title>Genome, transcriptome, and functional analyses of Penicillium expansum provide new insights into secondary metabolism and pathogenicity.</title>
        <authorList>
            <person name="Ballester A.R."/>
            <person name="Marcet-Houben M."/>
            <person name="Levin E."/>
            <person name="Sela N."/>
            <person name="Selma-Lazaro C."/>
            <person name="Carmona L."/>
            <person name="Wisniewski M."/>
            <person name="Droby S."/>
            <person name="Gonzalez-Candelas L."/>
            <person name="Gabaldon T."/>
        </authorList>
    </citation>
    <scope>NUCLEOTIDE SEQUENCE [LARGE SCALE GENOMIC DNA]</scope>
    <source>
        <strain evidence="1 2">MD-8</strain>
    </source>
</reference>
<dbReference type="EMBL" id="JQFZ01000274">
    <property type="protein sequence ID" value="KGO52075.1"/>
    <property type="molecule type" value="Genomic_DNA"/>
</dbReference>
<keyword evidence="2" id="KW-1185">Reference proteome</keyword>